<gene>
    <name evidence="2" type="ORF">WISP_41065</name>
</gene>
<comment type="caution">
    <text evidence="2">The sequence shown here is derived from an EMBL/GenBank/DDBJ whole genome shotgun (WGS) entry which is preliminary data.</text>
</comment>
<evidence type="ECO:0000313" key="3">
    <source>
        <dbReference type="Proteomes" id="UP001145742"/>
    </source>
</evidence>
<protein>
    <submittedName>
        <fullName evidence="2">Uncharacterized protein</fullName>
    </submittedName>
</protein>
<dbReference type="EMBL" id="WHWB01033118">
    <property type="protein sequence ID" value="KAJ7421825.1"/>
    <property type="molecule type" value="Genomic_DNA"/>
</dbReference>
<evidence type="ECO:0000313" key="2">
    <source>
        <dbReference type="EMBL" id="KAJ7421825.1"/>
    </source>
</evidence>
<name>A0ABQ9DLG3_9PASS</name>
<keyword evidence="1" id="KW-0732">Signal</keyword>
<keyword evidence="3" id="KW-1185">Reference proteome</keyword>
<reference evidence="2" key="1">
    <citation type="submission" date="2019-10" db="EMBL/GenBank/DDBJ databases">
        <authorList>
            <person name="Soares A.E.R."/>
            <person name="Aleixo A."/>
            <person name="Schneider P."/>
            <person name="Miyaki C.Y."/>
            <person name="Schneider M.P."/>
            <person name="Mello C."/>
            <person name="Vasconcelos A.T.R."/>
        </authorList>
    </citation>
    <scope>NUCLEOTIDE SEQUENCE</scope>
    <source>
        <tissue evidence="2">Muscle</tissue>
    </source>
</reference>
<dbReference type="Proteomes" id="UP001145742">
    <property type="component" value="Unassembled WGS sequence"/>
</dbReference>
<proteinExistence type="predicted"/>
<feature type="signal peptide" evidence="1">
    <location>
        <begin position="1"/>
        <end position="26"/>
    </location>
</feature>
<evidence type="ECO:0000256" key="1">
    <source>
        <dbReference type="SAM" id="SignalP"/>
    </source>
</evidence>
<feature type="chain" id="PRO_5046737455" evidence="1">
    <location>
        <begin position="27"/>
        <end position="103"/>
    </location>
</feature>
<sequence length="103" mass="11543">MLCLVPPRTWLAFLAAKALLTHIQLAIDQDPQVTFRDAALQPLVPQAVRTSKFAPSQVQNMVLVLVNLDMVDLSSIKNNLKQMQSPFSWVSFILKIVELLSKV</sequence>
<accession>A0ABQ9DLG3</accession>
<organism evidence="2 3">
    <name type="scientific">Willisornis vidua</name>
    <name type="common">Xingu scale-backed antbird</name>
    <dbReference type="NCBI Taxonomy" id="1566151"/>
    <lineage>
        <taxon>Eukaryota</taxon>
        <taxon>Metazoa</taxon>
        <taxon>Chordata</taxon>
        <taxon>Craniata</taxon>
        <taxon>Vertebrata</taxon>
        <taxon>Euteleostomi</taxon>
        <taxon>Archelosauria</taxon>
        <taxon>Archosauria</taxon>
        <taxon>Dinosauria</taxon>
        <taxon>Saurischia</taxon>
        <taxon>Theropoda</taxon>
        <taxon>Coelurosauria</taxon>
        <taxon>Aves</taxon>
        <taxon>Neognathae</taxon>
        <taxon>Neoaves</taxon>
        <taxon>Telluraves</taxon>
        <taxon>Australaves</taxon>
        <taxon>Passeriformes</taxon>
        <taxon>Thamnophilidae</taxon>
        <taxon>Willisornis</taxon>
    </lineage>
</organism>